<dbReference type="SUPFAM" id="SSF81338">
    <property type="entry name" value="Aquaporin-like"/>
    <property type="match status" value="2"/>
</dbReference>
<keyword evidence="2 5" id="KW-0812">Transmembrane</keyword>
<feature type="transmembrane region" description="Helical" evidence="5">
    <location>
        <begin position="277"/>
        <end position="296"/>
    </location>
</feature>
<feature type="signal peptide" evidence="6">
    <location>
        <begin position="1"/>
        <end position="18"/>
    </location>
</feature>
<evidence type="ECO:0000313" key="8">
    <source>
        <dbReference type="Proteomes" id="UP000657918"/>
    </source>
</evidence>
<comment type="subcellular location">
    <subcellularLocation>
        <location evidence="1">Membrane</location>
        <topology evidence="1">Multi-pass membrane protein</topology>
    </subcellularLocation>
</comment>
<feature type="transmembrane region" description="Helical" evidence="5">
    <location>
        <begin position="502"/>
        <end position="529"/>
    </location>
</feature>
<feature type="transmembrane region" description="Helical" evidence="5">
    <location>
        <begin position="381"/>
        <end position="401"/>
    </location>
</feature>
<evidence type="ECO:0000313" key="7">
    <source>
        <dbReference type="EMBL" id="KAF9676113.1"/>
    </source>
</evidence>
<feature type="transmembrane region" description="Helical" evidence="5">
    <location>
        <begin position="137"/>
        <end position="159"/>
    </location>
</feature>
<evidence type="ECO:0000256" key="5">
    <source>
        <dbReference type="SAM" id="Phobius"/>
    </source>
</evidence>
<dbReference type="Pfam" id="PF00230">
    <property type="entry name" value="MIP"/>
    <property type="match status" value="2"/>
</dbReference>
<proteinExistence type="predicted"/>
<feature type="transmembrane region" description="Helical" evidence="5">
    <location>
        <begin position="99"/>
        <end position="125"/>
    </location>
</feature>
<dbReference type="OrthoDB" id="3222at2759"/>
<feature type="chain" id="PRO_5032883444" evidence="6">
    <location>
        <begin position="19"/>
        <end position="750"/>
    </location>
</feature>
<dbReference type="InterPro" id="IPR000425">
    <property type="entry name" value="MIP"/>
</dbReference>
<dbReference type="GO" id="GO:0016020">
    <property type="term" value="C:membrane"/>
    <property type="evidence" value="ECO:0007669"/>
    <property type="project" value="UniProtKB-SubCell"/>
</dbReference>
<feature type="transmembrane region" description="Helical" evidence="5">
    <location>
        <begin position="408"/>
        <end position="428"/>
    </location>
</feature>
<name>A0A835JW97_9ROSI</name>
<dbReference type="PRINTS" id="PR00783">
    <property type="entry name" value="MINTRINSICP"/>
</dbReference>
<gene>
    <name evidence="7" type="ORF">SADUNF_Sadunf09G0104500</name>
</gene>
<keyword evidence="4 5" id="KW-0472">Membrane</keyword>
<accession>A0A835JW97</accession>
<evidence type="ECO:0000256" key="4">
    <source>
        <dbReference type="ARBA" id="ARBA00023136"/>
    </source>
</evidence>
<keyword evidence="6" id="KW-0732">Signal</keyword>
<feature type="transmembrane region" description="Helical" evidence="5">
    <location>
        <begin position="582"/>
        <end position="604"/>
    </location>
</feature>
<dbReference type="Gene3D" id="1.20.1080.10">
    <property type="entry name" value="Glycerol uptake facilitator protein"/>
    <property type="match status" value="2"/>
</dbReference>
<dbReference type="EMBL" id="JADGMS010000009">
    <property type="protein sequence ID" value="KAF9676113.1"/>
    <property type="molecule type" value="Genomic_DNA"/>
</dbReference>
<feature type="transmembrane region" description="Helical" evidence="5">
    <location>
        <begin position="308"/>
        <end position="330"/>
    </location>
</feature>
<evidence type="ECO:0000256" key="2">
    <source>
        <dbReference type="ARBA" id="ARBA00022692"/>
    </source>
</evidence>
<feature type="transmembrane region" description="Helical" evidence="5">
    <location>
        <begin position="666"/>
        <end position="686"/>
    </location>
</feature>
<dbReference type="GO" id="GO:0015267">
    <property type="term" value="F:channel activity"/>
    <property type="evidence" value="ECO:0007669"/>
    <property type="project" value="InterPro"/>
</dbReference>
<dbReference type="InterPro" id="IPR023271">
    <property type="entry name" value="Aquaporin-like"/>
</dbReference>
<reference evidence="7 8" key="1">
    <citation type="submission" date="2020-10" db="EMBL/GenBank/DDBJ databases">
        <title>Plant Genome Project.</title>
        <authorList>
            <person name="Zhang R.-G."/>
        </authorList>
    </citation>
    <scope>NUCLEOTIDE SEQUENCE [LARGE SCALE GENOMIC DNA]</scope>
    <source>
        <strain evidence="7">FAFU-HL-1</strain>
        <tissue evidence="7">Leaf</tissue>
    </source>
</reference>
<feature type="transmembrane region" description="Helical" evidence="5">
    <location>
        <begin position="70"/>
        <end position="92"/>
    </location>
</feature>
<evidence type="ECO:0000256" key="3">
    <source>
        <dbReference type="ARBA" id="ARBA00022989"/>
    </source>
</evidence>
<dbReference type="AlphaFoldDB" id="A0A835JW97"/>
<evidence type="ECO:0000256" key="6">
    <source>
        <dbReference type="SAM" id="SignalP"/>
    </source>
</evidence>
<feature type="transmembrane region" description="Helical" evidence="5">
    <location>
        <begin position="722"/>
        <end position="741"/>
    </location>
</feature>
<feature type="transmembrane region" description="Helical" evidence="5">
    <location>
        <begin position="535"/>
        <end position="556"/>
    </location>
</feature>
<protein>
    <submittedName>
        <fullName evidence="7">Uncharacterized protein</fullName>
    </submittedName>
</protein>
<feature type="transmembrane region" description="Helical" evidence="5">
    <location>
        <begin position="464"/>
        <end position="481"/>
    </location>
</feature>
<comment type="caution">
    <text evidence="7">The sequence shown here is derived from an EMBL/GenBank/DDBJ whole genome shotgun (WGS) entry which is preliminary data.</text>
</comment>
<feature type="transmembrane region" description="Helical" evidence="5">
    <location>
        <begin position="250"/>
        <end position="271"/>
    </location>
</feature>
<dbReference type="Proteomes" id="UP000657918">
    <property type="component" value="Unassembled WGS sequence"/>
</dbReference>
<organism evidence="7 8">
    <name type="scientific">Salix dunnii</name>
    <dbReference type="NCBI Taxonomy" id="1413687"/>
    <lineage>
        <taxon>Eukaryota</taxon>
        <taxon>Viridiplantae</taxon>
        <taxon>Streptophyta</taxon>
        <taxon>Embryophyta</taxon>
        <taxon>Tracheophyta</taxon>
        <taxon>Spermatophyta</taxon>
        <taxon>Magnoliopsida</taxon>
        <taxon>eudicotyledons</taxon>
        <taxon>Gunneridae</taxon>
        <taxon>Pentapetalae</taxon>
        <taxon>rosids</taxon>
        <taxon>fabids</taxon>
        <taxon>Malpighiales</taxon>
        <taxon>Salicaceae</taxon>
        <taxon>Saliceae</taxon>
        <taxon>Salix</taxon>
    </lineage>
</organism>
<feature type="transmembrane region" description="Helical" evidence="5">
    <location>
        <begin position="639"/>
        <end position="659"/>
    </location>
</feature>
<dbReference type="PANTHER" id="PTHR47002">
    <property type="entry name" value="AQUAPORIN-LIKE"/>
    <property type="match status" value="1"/>
</dbReference>
<evidence type="ECO:0000256" key="1">
    <source>
        <dbReference type="ARBA" id="ARBA00004141"/>
    </source>
</evidence>
<keyword evidence="3 5" id="KW-1133">Transmembrane helix</keyword>
<dbReference type="PANTHER" id="PTHR47002:SF4">
    <property type="entry name" value="AQUAPORIN AQPAN.G-LIKE"/>
    <property type="match status" value="1"/>
</dbReference>
<sequence>MSLAVSVMLLALCSVTKSAKKTKPMMVKVLTSIGAHEIFSSEYSNSLPVIHVHHFHNLSCLELTTAEPKFLIPFAIFIIAFFFFLLTTYGPFSGAHLSLFWHLLFPLKELSCTIFVLFVGVTVAFDKRRCKELGLQMVFGIMALAFFVTIYVTGIAGYADAVVTERRPIMVWALSILGAIRDEESLNSGNRIQPFATTPMQVPSFISLPLFPSHIQAETLKNEEGKKQIISREILGLEDLFSLTVWRASVAELLGTAVLVFALDTIVISTIQTETNMPNLILSTLAAIIITILLLATFPVSGGHINPIITFAAFLTGLISLSKAFIYILAQCVGAIFGALALKAVVNSEIEKTFSLGGCTLTVVAPGPHGPTVTGLETSQALWLEIICGFVFLFASVGMAFDHRQAKGIGRVSVFIIVGIVLGLLVFVSTTVTATKGYAGAGLNPARCLGPAIVRGGHLWNGHWVFWVGPAIACMAFAVGMEKQKPTALSEILGLEDLFSPAVWRASVAELVGTAALVFTLDTIVIATIQMETKVPNLILSILAAIIITILILATFPTSGGHINPIITFAAFLTRLISLSRAFIYILAQCAGGIFGALALKAVVNSEIEKTFSLGGCTLTVVAPGPHGPTVTGLETSQALWLEIICGFVFLFASVRMAFDQRQVKALGRVNVFIIIGIVVGLLVYISTTVTATKGYAGAGLNPARCLGPAIVRGGHLWDGHWVFWVGPAIACVAFALYTKLIPHQLSYTI</sequence>
<keyword evidence="8" id="KW-1185">Reference proteome</keyword>